<dbReference type="InterPro" id="IPR013785">
    <property type="entry name" value="Aldolase_TIM"/>
</dbReference>
<dbReference type="AlphaFoldDB" id="A0A2R3QBP7"/>
<keyword evidence="3" id="KW-0216">Detoxification</keyword>
<evidence type="ECO:0000256" key="9">
    <source>
        <dbReference type="ARBA" id="ARBA00031155"/>
    </source>
</evidence>
<dbReference type="FunFam" id="3.20.20.70:FF:000154">
    <property type="entry name" value="Probable nitronate monooxygenase"/>
    <property type="match status" value="1"/>
</dbReference>
<evidence type="ECO:0000256" key="10">
    <source>
        <dbReference type="ARBA" id="ARBA00049401"/>
    </source>
</evidence>
<evidence type="ECO:0000313" key="13">
    <source>
        <dbReference type="Proteomes" id="UP000237925"/>
    </source>
</evidence>
<evidence type="ECO:0000256" key="11">
    <source>
        <dbReference type="ARBA" id="ARBA00067136"/>
    </source>
</evidence>
<dbReference type="Gene3D" id="3.20.20.70">
    <property type="entry name" value="Aldolase class I"/>
    <property type="match status" value="1"/>
</dbReference>
<keyword evidence="7" id="KW-0560">Oxidoreductase</keyword>
<keyword evidence="5" id="KW-0288">FMN</keyword>
<dbReference type="Pfam" id="PF03060">
    <property type="entry name" value="NMO"/>
    <property type="match status" value="1"/>
</dbReference>
<evidence type="ECO:0000256" key="8">
    <source>
        <dbReference type="ARBA" id="ARBA00023033"/>
    </source>
</evidence>
<keyword evidence="13" id="KW-1185">Reference proteome</keyword>
<sequence>MTSTAALLDRLQIDLPIIQGPMTGSDTPQLAAAVSAAGGLGMLGCGMRAPAAMAEAAAAVRVATDRPFGMNLFVLQTPTPDPDLVRAAMGRMAPLHAELGLPPPETPARWCEDFDAQFEALIAARPAVASFTFGILSRAQVQRIQGEAGSFVIGTATTVAEARAWADVGADAVCASGMEGGGHRGSFLDLSAASQIGTLALVPACVDALTIPVIAAGGIMDGRGIAAVQALGAAAAQLGTAFLACPESAIVPAQRAAMANAQATDTRITRVFSGRPARGIVNTMMERLTPEEASIPPYPIQNALAGPVRRAAAAQGRSDHLALWAGQGVAAARAVPAAELVATLAREWRAVRESLSIR</sequence>
<evidence type="ECO:0000256" key="1">
    <source>
        <dbReference type="ARBA" id="ARBA00001917"/>
    </source>
</evidence>
<dbReference type="GO" id="GO:0000166">
    <property type="term" value="F:nucleotide binding"/>
    <property type="evidence" value="ECO:0007669"/>
    <property type="project" value="UniProtKB-KW"/>
</dbReference>
<reference evidence="12 13" key="1">
    <citation type="submission" date="2018-03" db="EMBL/GenBank/DDBJ databases">
        <title>Genome sequencing of Melaminivora sp.</title>
        <authorList>
            <person name="Kim S.-J."/>
            <person name="Heo J."/>
            <person name="Ahn J.-H."/>
            <person name="Kwon S.-W."/>
        </authorList>
    </citation>
    <scope>NUCLEOTIDE SEQUENCE [LARGE SCALE GENOMIC DNA]</scope>
    <source>
        <strain evidence="12 13">SC2-9</strain>
    </source>
</reference>
<evidence type="ECO:0000313" key="12">
    <source>
        <dbReference type="EMBL" id="AVO49202.1"/>
    </source>
</evidence>
<organism evidence="12 13">
    <name type="scientific">Melaminivora suipulveris</name>
    <dbReference type="NCBI Taxonomy" id="2109913"/>
    <lineage>
        <taxon>Bacteria</taxon>
        <taxon>Pseudomonadati</taxon>
        <taxon>Pseudomonadota</taxon>
        <taxon>Betaproteobacteria</taxon>
        <taxon>Burkholderiales</taxon>
        <taxon>Comamonadaceae</taxon>
        <taxon>Melaminivora</taxon>
    </lineage>
</organism>
<evidence type="ECO:0000256" key="6">
    <source>
        <dbReference type="ARBA" id="ARBA00022741"/>
    </source>
</evidence>
<dbReference type="Proteomes" id="UP000237925">
    <property type="component" value="Chromosome"/>
</dbReference>
<evidence type="ECO:0000256" key="4">
    <source>
        <dbReference type="ARBA" id="ARBA00022630"/>
    </source>
</evidence>
<name>A0A2R3QBP7_9BURK</name>
<dbReference type="RefSeq" id="WP_106683635.1">
    <property type="nucleotide sequence ID" value="NZ_CP027667.1"/>
</dbReference>
<dbReference type="PANTHER" id="PTHR42747:SF3">
    <property type="entry name" value="NITRONATE MONOOXYGENASE-RELATED"/>
    <property type="match status" value="1"/>
</dbReference>
<dbReference type="PANTHER" id="PTHR42747">
    <property type="entry name" value="NITRONATE MONOOXYGENASE-RELATED"/>
    <property type="match status" value="1"/>
</dbReference>
<dbReference type="GO" id="GO:0018580">
    <property type="term" value="F:nitronate monooxygenase activity"/>
    <property type="evidence" value="ECO:0007669"/>
    <property type="project" value="InterPro"/>
</dbReference>
<comment type="similarity">
    <text evidence="2">Belongs to the nitronate monooxygenase family. NMO class I subfamily.</text>
</comment>
<evidence type="ECO:0000256" key="5">
    <source>
        <dbReference type="ARBA" id="ARBA00022643"/>
    </source>
</evidence>
<evidence type="ECO:0000256" key="7">
    <source>
        <dbReference type="ARBA" id="ARBA00023002"/>
    </source>
</evidence>
<evidence type="ECO:0000256" key="3">
    <source>
        <dbReference type="ARBA" id="ARBA00022575"/>
    </source>
</evidence>
<gene>
    <name evidence="12" type="ORF">C6568_07970</name>
</gene>
<keyword evidence="6" id="KW-0547">Nucleotide-binding</keyword>
<dbReference type="EMBL" id="CP027667">
    <property type="protein sequence ID" value="AVO49202.1"/>
    <property type="molecule type" value="Genomic_DNA"/>
</dbReference>
<dbReference type="KEGG" id="mela:C6568_07970"/>
<dbReference type="OrthoDB" id="9778912at2"/>
<comment type="catalytic activity">
    <reaction evidence="10">
        <text>3 propionate 3-nitronate + 3 O2 + H2O = 3 3-oxopropanoate + 2 nitrate + nitrite + H2O2 + 3 H(+)</text>
        <dbReference type="Rhea" id="RHEA:57332"/>
        <dbReference type="ChEBI" id="CHEBI:15377"/>
        <dbReference type="ChEBI" id="CHEBI:15378"/>
        <dbReference type="ChEBI" id="CHEBI:15379"/>
        <dbReference type="ChEBI" id="CHEBI:16240"/>
        <dbReference type="ChEBI" id="CHEBI:16301"/>
        <dbReference type="ChEBI" id="CHEBI:17632"/>
        <dbReference type="ChEBI" id="CHEBI:33190"/>
        <dbReference type="ChEBI" id="CHEBI:136067"/>
    </reaction>
</comment>
<evidence type="ECO:0000256" key="2">
    <source>
        <dbReference type="ARBA" id="ARBA00009881"/>
    </source>
</evidence>
<dbReference type="GO" id="GO:0009636">
    <property type="term" value="P:response to toxic substance"/>
    <property type="evidence" value="ECO:0007669"/>
    <property type="project" value="UniProtKB-KW"/>
</dbReference>
<dbReference type="InterPro" id="IPR004136">
    <property type="entry name" value="NMO"/>
</dbReference>
<accession>A0A2R3QBP7</accession>
<keyword evidence="4" id="KW-0285">Flavoprotein</keyword>
<dbReference type="SUPFAM" id="SSF51412">
    <property type="entry name" value="Inosine monophosphate dehydrogenase (IMPDH)"/>
    <property type="match status" value="1"/>
</dbReference>
<protein>
    <recommendedName>
        <fullName evidence="11">Nitronate monooxygenase</fullName>
    </recommendedName>
    <alternativeName>
        <fullName evidence="9">Propionate 3-nitronate monooxygenase</fullName>
    </alternativeName>
</protein>
<dbReference type="CDD" id="cd04730">
    <property type="entry name" value="NPD_like"/>
    <property type="match status" value="1"/>
</dbReference>
<keyword evidence="8 12" id="KW-0503">Monooxygenase</keyword>
<proteinExistence type="inferred from homology"/>
<comment type="cofactor">
    <cofactor evidence="1">
        <name>FMN</name>
        <dbReference type="ChEBI" id="CHEBI:58210"/>
    </cofactor>
</comment>